<dbReference type="Proteomes" id="UP000177942">
    <property type="component" value="Unassembled WGS sequence"/>
</dbReference>
<sequence>MILVRAPLRISFVGGGTDLPDFYRHYPGRVLSTTIDKYVYLVINPTPLIDKVTARYSISETASHPNELQHTRIKTALMDFGIERNLEIGSFASLPAKTGLGSSSSFSTALLKGLYAFQGKRIGKGELAEAACRLEIDLLKEPIGKQDQYASATGGFNIFQFNANDSVSVEPVLIDYLKRSKLEKNTLLFFTGVTRPASSVLSEQKSKISEHIETYKKMSDSVSAFKEKLLAGDIRGMASLLHDGWMLKKKFASNVSNSMIDDLYEAGLAAGAWGGKVLGAGGGGCILFLAHPEVHGAMRIAMRQAAAKNNLSDFKEIPVTFTQSGTDILFNNLHPKII</sequence>
<dbReference type="InterPro" id="IPR001174">
    <property type="entry name" value="HddA/FKP"/>
</dbReference>
<comment type="similarity">
    <text evidence="5">Belongs to the GHMP kinase family.</text>
</comment>
<dbReference type="AlphaFoldDB" id="A0A1G1ZLC4"/>
<dbReference type="SUPFAM" id="SSF54211">
    <property type="entry name" value="Ribosomal protein S5 domain 2-like"/>
    <property type="match status" value="1"/>
</dbReference>
<evidence type="ECO:0000313" key="8">
    <source>
        <dbReference type="EMBL" id="OGY65341.1"/>
    </source>
</evidence>
<dbReference type="Gene3D" id="3.30.230.120">
    <property type="match status" value="1"/>
</dbReference>
<dbReference type="PIRSF" id="PIRSF036406">
    <property type="entry name" value="Hept_kin"/>
    <property type="match status" value="1"/>
</dbReference>
<accession>A0A1G1ZLC4</accession>
<evidence type="ECO:0000256" key="4">
    <source>
        <dbReference type="ARBA" id="ARBA00022840"/>
    </source>
</evidence>
<keyword evidence="3" id="KW-0418">Kinase</keyword>
<evidence type="ECO:0000259" key="6">
    <source>
        <dbReference type="Pfam" id="PF00288"/>
    </source>
</evidence>
<dbReference type="PANTHER" id="PTHR32463">
    <property type="entry name" value="L-FUCOSE KINASE"/>
    <property type="match status" value="1"/>
</dbReference>
<dbReference type="GO" id="GO:0005524">
    <property type="term" value="F:ATP binding"/>
    <property type="evidence" value="ECO:0007669"/>
    <property type="project" value="UniProtKB-KW"/>
</dbReference>
<dbReference type="InterPro" id="IPR014606">
    <property type="entry name" value="Heptose_7-P_kinase"/>
</dbReference>
<evidence type="ECO:0000313" key="9">
    <source>
        <dbReference type="Proteomes" id="UP000177942"/>
    </source>
</evidence>
<keyword evidence="4" id="KW-0067">ATP-binding</keyword>
<dbReference type="PRINTS" id="PR00960">
    <property type="entry name" value="LMBPPROTEIN"/>
</dbReference>
<protein>
    <recommendedName>
        <fullName evidence="10">GHMP kinase</fullName>
    </recommendedName>
</protein>
<feature type="domain" description="GHMP kinase N-terminal" evidence="6">
    <location>
        <begin position="80"/>
        <end position="155"/>
    </location>
</feature>
<dbReference type="InterPro" id="IPR006204">
    <property type="entry name" value="GHMP_kinase_N_dom"/>
</dbReference>
<dbReference type="SUPFAM" id="SSF55060">
    <property type="entry name" value="GHMP Kinase, C-terminal domain"/>
    <property type="match status" value="1"/>
</dbReference>
<evidence type="ECO:0000256" key="1">
    <source>
        <dbReference type="ARBA" id="ARBA00022679"/>
    </source>
</evidence>
<dbReference type="InterPro" id="IPR013750">
    <property type="entry name" value="GHMP_kinase_C_dom"/>
</dbReference>
<evidence type="ECO:0000256" key="5">
    <source>
        <dbReference type="ARBA" id="ARBA00038121"/>
    </source>
</evidence>
<gene>
    <name evidence="8" type="ORF">A3A16_02745</name>
</gene>
<evidence type="ECO:0000256" key="2">
    <source>
        <dbReference type="ARBA" id="ARBA00022741"/>
    </source>
</evidence>
<keyword evidence="1" id="KW-0808">Transferase</keyword>
<comment type="caution">
    <text evidence="8">The sequence shown here is derived from an EMBL/GenBank/DDBJ whole genome shotgun (WGS) entry which is preliminary data.</text>
</comment>
<name>A0A1G1ZLC4_9BACT</name>
<reference evidence="8 9" key="1">
    <citation type="journal article" date="2016" name="Nat. Commun.">
        <title>Thousands of microbial genomes shed light on interconnected biogeochemical processes in an aquifer system.</title>
        <authorList>
            <person name="Anantharaman K."/>
            <person name="Brown C.T."/>
            <person name="Hug L.A."/>
            <person name="Sharon I."/>
            <person name="Castelle C.J."/>
            <person name="Probst A.J."/>
            <person name="Thomas B.C."/>
            <person name="Singh A."/>
            <person name="Wilkins M.J."/>
            <person name="Karaoz U."/>
            <person name="Brodie E.L."/>
            <person name="Williams K.H."/>
            <person name="Hubbard S.S."/>
            <person name="Banfield J.F."/>
        </authorList>
    </citation>
    <scope>NUCLEOTIDE SEQUENCE [LARGE SCALE GENOMIC DNA]</scope>
</reference>
<evidence type="ECO:0000256" key="3">
    <source>
        <dbReference type="ARBA" id="ARBA00022777"/>
    </source>
</evidence>
<dbReference type="PANTHER" id="PTHR32463:SF0">
    <property type="entry name" value="L-FUCOSE KINASE"/>
    <property type="match status" value="1"/>
</dbReference>
<dbReference type="STRING" id="1798407.A3A16_02745"/>
<dbReference type="EMBL" id="MHJJ01000011">
    <property type="protein sequence ID" value="OGY65341.1"/>
    <property type="molecule type" value="Genomic_DNA"/>
</dbReference>
<evidence type="ECO:0000259" key="7">
    <source>
        <dbReference type="Pfam" id="PF08544"/>
    </source>
</evidence>
<dbReference type="GO" id="GO:0042352">
    <property type="term" value="P:GDP-L-fucose salvage"/>
    <property type="evidence" value="ECO:0007669"/>
    <property type="project" value="TreeGrafter"/>
</dbReference>
<organism evidence="8 9">
    <name type="scientific">Candidatus Harrisonbacteria bacterium RIFCSPLOWO2_01_FULL_44_18</name>
    <dbReference type="NCBI Taxonomy" id="1798407"/>
    <lineage>
        <taxon>Bacteria</taxon>
        <taxon>Candidatus Harrisoniibacteriota</taxon>
    </lineage>
</organism>
<dbReference type="InterPro" id="IPR052203">
    <property type="entry name" value="GHMP_Kinase-Related"/>
</dbReference>
<dbReference type="GO" id="GO:0050201">
    <property type="term" value="F:fucokinase activity"/>
    <property type="evidence" value="ECO:0007669"/>
    <property type="project" value="TreeGrafter"/>
</dbReference>
<evidence type="ECO:0008006" key="10">
    <source>
        <dbReference type="Google" id="ProtNLM"/>
    </source>
</evidence>
<feature type="domain" description="GHMP kinase C-terminal" evidence="7">
    <location>
        <begin position="226"/>
        <end position="293"/>
    </location>
</feature>
<keyword evidence="2" id="KW-0547">Nucleotide-binding</keyword>
<dbReference type="InterPro" id="IPR020568">
    <property type="entry name" value="Ribosomal_Su5_D2-typ_SF"/>
</dbReference>
<dbReference type="Pfam" id="PF00288">
    <property type="entry name" value="GHMP_kinases_N"/>
    <property type="match status" value="1"/>
</dbReference>
<proteinExistence type="inferred from homology"/>
<dbReference type="InterPro" id="IPR036554">
    <property type="entry name" value="GHMP_kinase_C_sf"/>
</dbReference>
<dbReference type="Pfam" id="PF08544">
    <property type="entry name" value="GHMP_kinases_C"/>
    <property type="match status" value="1"/>
</dbReference>